<proteinExistence type="predicted"/>
<organism evidence="2 3">
    <name type="scientific">Winogradskyella maritima</name>
    <dbReference type="NCBI Taxonomy" id="1517766"/>
    <lineage>
        <taxon>Bacteria</taxon>
        <taxon>Pseudomonadati</taxon>
        <taxon>Bacteroidota</taxon>
        <taxon>Flavobacteriia</taxon>
        <taxon>Flavobacteriales</taxon>
        <taxon>Flavobacteriaceae</taxon>
        <taxon>Winogradskyella</taxon>
    </lineage>
</organism>
<dbReference type="SUPFAM" id="SSF48452">
    <property type="entry name" value="TPR-like"/>
    <property type="match status" value="1"/>
</dbReference>
<keyword evidence="3" id="KW-1185">Reference proteome</keyword>
<dbReference type="RefSeq" id="WP_386100938.1">
    <property type="nucleotide sequence ID" value="NZ_JBHSAT010000020.1"/>
</dbReference>
<dbReference type="PROSITE" id="PS50005">
    <property type="entry name" value="TPR"/>
    <property type="match status" value="1"/>
</dbReference>
<reference evidence="3" key="1">
    <citation type="journal article" date="2019" name="Int. J. Syst. Evol. Microbiol.">
        <title>The Global Catalogue of Microorganisms (GCM) 10K type strain sequencing project: providing services to taxonomists for standard genome sequencing and annotation.</title>
        <authorList>
            <consortium name="The Broad Institute Genomics Platform"/>
            <consortium name="The Broad Institute Genome Sequencing Center for Infectious Disease"/>
            <person name="Wu L."/>
            <person name="Ma J."/>
        </authorList>
    </citation>
    <scope>NUCLEOTIDE SEQUENCE [LARGE SCALE GENOMIC DNA]</scope>
    <source>
        <strain evidence="3">CECT 8979</strain>
    </source>
</reference>
<dbReference type="Pfam" id="PF13181">
    <property type="entry name" value="TPR_8"/>
    <property type="match status" value="2"/>
</dbReference>
<evidence type="ECO:0000256" key="1">
    <source>
        <dbReference type="PROSITE-ProRule" id="PRU00339"/>
    </source>
</evidence>
<dbReference type="EMBL" id="JBHSAT010000020">
    <property type="protein sequence ID" value="MFC3877810.1"/>
    <property type="molecule type" value="Genomic_DNA"/>
</dbReference>
<dbReference type="InterPro" id="IPR011990">
    <property type="entry name" value="TPR-like_helical_dom_sf"/>
</dbReference>
<feature type="repeat" description="TPR" evidence="1">
    <location>
        <begin position="105"/>
        <end position="138"/>
    </location>
</feature>
<dbReference type="PROSITE" id="PS51257">
    <property type="entry name" value="PROKAR_LIPOPROTEIN"/>
    <property type="match status" value="1"/>
</dbReference>
<comment type="caution">
    <text evidence="2">The sequence shown here is derived from an EMBL/GenBank/DDBJ whole genome shotgun (WGS) entry which is preliminary data.</text>
</comment>
<protein>
    <submittedName>
        <fullName evidence="2">Tetratricopeptide repeat protein</fullName>
    </submittedName>
</protein>
<evidence type="ECO:0000313" key="3">
    <source>
        <dbReference type="Proteomes" id="UP001595812"/>
    </source>
</evidence>
<dbReference type="InterPro" id="IPR019734">
    <property type="entry name" value="TPR_rpt"/>
</dbReference>
<accession>A0ABV8AJK3</accession>
<dbReference type="SMART" id="SM00028">
    <property type="entry name" value="TPR"/>
    <property type="match status" value="2"/>
</dbReference>
<keyword evidence="1" id="KW-0802">TPR repeat</keyword>
<name>A0ABV8AJK3_9FLAO</name>
<dbReference type="Proteomes" id="UP001595812">
    <property type="component" value="Unassembled WGS sequence"/>
</dbReference>
<dbReference type="Gene3D" id="1.25.40.10">
    <property type="entry name" value="Tetratricopeptide repeat domain"/>
    <property type="match status" value="1"/>
</dbReference>
<gene>
    <name evidence="2" type="ORF">ACFOSX_11295</name>
</gene>
<sequence length="313" mass="36279">MKNIYIFVVAPFLFFSCKNEEVNAPTFELKQQIEAITLLGDTLRSPSLEDNQAYKNYQNAKIAFENAPKNADSIIWFGRRTAYLGYFKDAIDIYSYGNELYPEDARFLRHRGHRYISIRQYDKAISDFEKAVQLIKGKKDMIEPDGLPNARNLPLSTLHGNIYYHLGLAYYLKGDMTNALKAYSNRTVTEKYPDNLVSGGYWQYMIQRRLGNDEKAKEVIENIDPEMDIIENMSYHTMCLFFKNELDDLKIETIGTSSSDVLSYGLGNWYLFEQQDSLKAQALYGRLLREGNPYSFAYLAAESDWNRLFAEND</sequence>
<evidence type="ECO:0000313" key="2">
    <source>
        <dbReference type="EMBL" id="MFC3877810.1"/>
    </source>
</evidence>